<dbReference type="Gene3D" id="3.40.1580.10">
    <property type="entry name" value="SMI1/KNR4-like"/>
    <property type="match status" value="1"/>
</dbReference>
<dbReference type="Proteomes" id="UP000468707">
    <property type="component" value="Unassembled WGS sequence"/>
</dbReference>
<gene>
    <name evidence="2" type="ORF">GTK07_07845</name>
</gene>
<evidence type="ECO:0000313" key="2">
    <source>
        <dbReference type="EMBL" id="NDV43237.1"/>
    </source>
</evidence>
<keyword evidence="3" id="KW-1185">Reference proteome</keyword>
<dbReference type="SUPFAM" id="SSF160631">
    <property type="entry name" value="SMI1/KNR4-like"/>
    <property type="match status" value="1"/>
</dbReference>
<dbReference type="RefSeq" id="WP_163634734.1">
    <property type="nucleotide sequence ID" value="NZ_JAAAMI010000003.1"/>
</dbReference>
<name>A0A6I5KRQ9_9FLAO</name>
<evidence type="ECO:0000259" key="1">
    <source>
        <dbReference type="SMART" id="SM00860"/>
    </source>
</evidence>
<comment type="caution">
    <text evidence="2">The sequence shown here is derived from an EMBL/GenBank/DDBJ whole genome shotgun (WGS) entry which is preliminary data.</text>
</comment>
<protein>
    <submittedName>
        <fullName evidence="2">SMI1/KNR4 family protein</fullName>
    </submittedName>
</protein>
<sequence>MQTFTNLLNQISVIALKLGDIEFSKSHIDNQWLGNTPVDESNILEEERRLNIKFPDDYREFLLISNGFSAPNDIEPTFVSIEEVDYLKNLDNDLIEIWTKDGIPEIGEELSKSIVVGGIKEEQYFLIIPPDSKNLKWRYWKFASWIPGEEEYTSLNNYFEEVLDFLNQQLATDS</sequence>
<accession>A0A6I5KRQ9</accession>
<dbReference type="EMBL" id="JAAAMI010000003">
    <property type="protein sequence ID" value="NDV43237.1"/>
    <property type="molecule type" value="Genomic_DNA"/>
</dbReference>
<dbReference type="SMART" id="SM00860">
    <property type="entry name" value="SMI1_KNR4"/>
    <property type="match status" value="1"/>
</dbReference>
<organism evidence="2 3">
    <name type="scientific">Flagellimonas sediminis</name>
    <dbReference type="NCBI Taxonomy" id="2696468"/>
    <lineage>
        <taxon>Bacteria</taxon>
        <taxon>Pseudomonadati</taxon>
        <taxon>Bacteroidota</taxon>
        <taxon>Flavobacteriia</taxon>
        <taxon>Flavobacteriales</taxon>
        <taxon>Flavobacteriaceae</taxon>
        <taxon>Flagellimonas</taxon>
    </lineage>
</organism>
<reference evidence="2 3" key="1">
    <citation type="submission" date="2020-01" db="EMBL/GenBank/DDBJ databases">
        <title>Muricauda sediminis sp.nov. 40Bstr401.</title>
        <authorList>
            <person name="Xue Z."/>
            <person name="Zhu S."/>
            <person name="Ren N."/>
            <person name="Chen T."/>
            <person name="Chen X."/>
            <person name="Chen J."/>
            <person name="Yang J."/>
        </authorList>
    </citation>
    <scope>NUCLEOTIDE SEQUENCE [LARGE SCALE GENOMIC DNA]</scope>
    <source>
        <strain evidence="2 3">40Bstr401</strain>
    </source>
</reference>
<feature type="domain" description="Knr4/Smi1-like" evidence="1">
    <location>
        <begin position="37"/>
        <end position="168"/>
    </location>
</feature>
<dbReference type="AlphaFoldDB" id="A0A6I5KRQ9"/>
<proteinExistence type="predicted"/>
<evidence type="ECO:0000313" key="3">
    <source>
        <dbReference type="Proteomes" id="UP000468707"/>
    </source>
</evidence>
<dbReference type="InterPro" id="IPR018958">
    <property type="entry name" value="Knr4/Smi1-like_dom"/>
</dbReference>
<dbReference type="InterPro" id="IPR037883">
    <property type="entry name" value="Knr4/Smi1-like_sf"/>
</dbReference>
<dbReference type="Pfam" id="PF09346">
    <property type="entry name" value="SMI1_KNR4"/>
    <property type="match status" value="1"/>
</dbReference>